<accession>A0A8U8C7M3</accession>
<dbReference type="InterPro" id="IPR003599">
    <property type="entry name" value="Ig_sub"/>
</dbReference>
<name>A0A8U8C7M3_GEOPR</name>
<reference evidence="1" key="2">
    <citation type="submission" date="2025-08" db="UniProtKB">
        <authorList>
            <consortium name="Ensembl"/>
        </authorList>
    </citation>
    <scope>IDENTIFICATION</scope>
</reference>
<evidence type="ECO:0000313" key="1">
    <source>
        <dbReference type="Ensembl" id="ENSCPVP00000024768.1"/>
    </source>
</evidence>
<evidence type="ECO:0000313" key="2">
    <source>
        <dbReference type="Proteomes" id="UP000694382"/>
    </source>
</evidence>
<dbReference type="SUPFAM" id="SSF48726">
    <property type="entry name" value="Immunoglobulin"/>
    <property type="match status" value="2"/>
</dbReference>
<organism evidence="1 2">
    <name type="scientific">Geospiza parvula</name>
    <name type="common">Small tree-finch</name>
    <name type="synonym">Camarhynchus parvulus</name>
    <dbReference type="NCBI Taxonomy" id="87175"/>
    <lineage>
        <taxon>Eukaryota</taxon>
        <taxon>Metazoa</taxon>
        <taxon>Chordata</taxon>
        <taxon>Craniata</taxon>
        <taxon>Vertebrata</taxon>
        <taxon>Euteleostomi</taxon>
        <taxon>Archelosauria</taxon>
        <taxon>Archosauria</taxon>
        <taxon>Dinosauria</taxon>
        <taxon>Saurischia</taxon>
        <taxon>Theropoda</taxon>
        <taxon>Coelurosauria</taxon>
        <taxon>Aves</taxon>
        <taxon>Neognathae</taxon>
        <taxon>Neoaves</taxon>
        <taxon>Telluraves</taxon>
        <taxon>Australaves</taxon>
        <taxon>Passeriformes</taxon>
        <taxon>Thraupidae</taxon>
        <taxon>Camarhynchus</taxon>
    </lineage>
</organism>
<reference evidence="1" key="3">
    <citation type="submission" date="2025-09" db="UniProtKB">
        <authorList>
            <consortium name="Ensembl"/>
        </authorList>
    </citation>
    <scope>IDENTIFICATION</scope>
</reference>
<dbReference type="PANTHER" id="PTHR47633:SF14">
    <property type="entry name" value="IG-LIKE DOMAIN-CONTAINING PROTEIN"/>
    <property type="match status" value="1"/>
</dbReference>
<dbReference type="InterPro" id="IPR007110">
    <property type="entry name" value="Ig-like_dom"/>
</dbReference>
<dbReference type="SMART" id="SM00408">
    <property type="entry name" value="IGc2"/>
    <property type="match status" value="2"/>
</dbReference>
<dbReference type="CDD" id="cd00096">
    <property type="entry name" value="Ig"/>
    <property type="match status" value="1"/>
</dbReference>
<sequence>LMCSFCNFFHSRQICKISGSLPMTVSWFKQDTEITSSAKYTVHFAEGSASLEIKHLDTNDAGVYICRATNSAGSKESSSTLFIKGLAICFTFLESRLSCDNTFLSQNTKPESQDVLKLKDIPCVLGSSALLECKVSGSPPISVAWFQNGLKLVSGEKHQMSFSDNLCVLEINSLSHSDTGTYTCKATNTAGSDECSAVLTNLPTLLHTWNLLRCQLVLTQHCNAMLLEHQKLLCLGTKVIRNSGLLLSIKFSLKTMLLHLSSTEWLAATVENISARQKTV</sequence>
<dbReference type="InterPro" id="IPR013098">
    <property type="entry name" value="Ig_I-set"/>
</dbReference>
<protein>
    <submittedName>
        <fullName evidence="1">Uncharacterized protein</fullName>
    </submittedName>
</protein>
<dbReference type="PANTHER" id="PTHR47633">
    <property type="entry name" value="IMMUNOGLOBULIN"/>
    <property type="match status" value="1"/>
</dbReference>
<dbReference type="SMART" id="SM00409">
    <property type="entry name" value="IG"/>
    <property type="match status" value="2"/>
</dbReference>
<dbReference type="Ensembl" id="ENSCPVT00000026339.1">
    <property type="protein sequence ID" value="ENSCPVP00000024768.1"/>
    <property type="gene ID" value="ENSCPVG00000004488.2"/>
</dbReference>
<dbReference type="Proteomes" id="UP000694382">
    <property type="component" value="Chromosome 7"/>
</dbReference>
<dbReference type="Gene3D" id="2.60.40.10">
    <property type="entry name" value="Immunoglobulins"/>
    <property type="match status" value="2"/>
</dbReference>
<reference evidence="1" key="1">
    <citation type="submission" date="2020-02" db="EMBL/GenBank/DDBJ databases">
        <authorList>
            <person name="Enbody D E."/>
            <person name="Pettersson E M."/>
        </authorList>
    </citation>
    <scope>NUCLEOTIDE SEQUENCE [LARGE SCALE GENOMIC DNA]</scope>
</reference>
<dbReference type="InterPro" id="IPR003598">
    <property type="entry name" value="Ig_sub2"/>
</dbReference>
<keyword evidence="2" id="KW-1185">Reference proteome</keyword>
<dbReference type="AlphaFoldDB" id="A0A8U8C7M3"/>
<dbReference type="GO" id="GO:0004672">
    <property type="term" value="F:protein kinase activity"/>
    <property type="evidence" value="ECO:0007669"/>
    <property type="project" value="TreeGrafter"/>
</dbReference>
<dbReference type="Pfam" id="PF07679">
    <property type="entry name" value="I-set"/>
    <property type="match status" value="2"/>
</dbReference>
<dbReference type="InterPro" id="IPR013783">
    <property type="entry name" value="Ig-like_fold"/>
</dbReference>
<dbReference type="PROSITE" id="PS50835">
    <property type="entry name" value="IG_LIKE"/>
    <property type="match status" value="2"/>
</dbReference>
<dbReference type="InterPro" id="IPR036179">
    <property type="entry name" value="Ig-like_dom_sf"/>
</dbReference>
<proteinExistence type="predicted"/>
<dbReference type="FunFam" id="2.60.40.10:FF:000022">
    <property type="entry name" value="Cardiac titin"/>
    <property type="match status" value="2"/>
</dbReference>